<keyword evidence="3" id="KW-0378">Hydrolase</keyword>
<keyword evidence="5" id="KW-0865">Zymogen</keyword>
<sequence>MAITLLLLLCFVISAADGSRIVGGRESAPHSRPYMASLQSRGSHFCGGALVRADFVVTAAHCPTPDRVVLGAHSLRDNEQTKQVFRVVRAFRHPDYNMLLNDIKLLKLDRSAQLTPAVQTIPIGPGTPITGRQCLTAGWGYIDNNRKSPDKLQEIDVFIINQRTCQTRWPFLAQSMICAMPTGAFRGFCNGDSGGPLVCDGGVAGVVSFSGRICGDSTTPDVYTRVSSFRDWITRVLNTDGSRIVGGREAAPHSRPYMASLQSRGRNFCGGALVRADFVVTAAHCDSSGPYTVVLGAHSLSASEPTKQEFSVIRSIPHPAYDGDMNDIMLLKLNGSAQLSEAVQVIALKSGRLRTGSQCVTAGWGDVGDNRTLATKLQEVGVTTLSQQECRKRWGQVPISRTMVCGVGAHTLQGFCSGDSGGPLVCDRAAAGVVSFSGRRCGDPKTPDVYTRISSFTDWITEVLRSN</sequence>
<dbReference type="GO" id="GO:0006508">
    <property type="term" value="P:proteolysis"/>
    <property type="evidence" value="ECO:0007669"/>
    <property type="project" value="UniProtKB-KW"/>
</dbReference>
<name>A0A6P7HVH0_9TELE</name>
<evidence type="ECO:0000256" key="3">
    <source>
        <dbReference type="ARBA" id="ARBA00022801"/>
    </source>
</evidence>
<dbReference type="AlphaFoldDB" id="A0A6P7HVH0"/>
<feature type="domain" description="Peptidase S1" evidence="10">
    <location>
        <begin position="21"/>
        <end position="238"/>
    </location>
</feature>
<dbReference type="PANTHER" id="PTHR24271">
    <property type="entry name" value="KALLIKREIN-RELATED"/>
    <property type="match status" value="1"/>
</dbReference>
<dbReference type="Gene3D" id="2.40.10.10">
    <property type="entry name" value="Trypsin-like serine proteases"/>
    <property type="match status" value="4"/>
</dbReference>
<dbReference type="FunFam" id="2.40.10.10:FF:000036">
    <property type="entry name" value="Trypsin beta"/>
    <property type="match status" value="1"/>
</dbReference>
<evidence type="ECO:0000259" key="10">
    <source>
        <dbReference type="PROSITE" id="PS50240"/>
    </source>
</evidence>
<organism evidence="11 12">
    <name type="scientific">Parambassis ranga</name>
    <name type="common">Indian glassy fish</name>
    <dbReference type="NCBI Taxonomy" id="210632"/>
    <lineage>
        <taxon>Eukaryota</taxon>
        <taxon>Metazoa</taxon>
        <taxon>Chordata</taxon>
        <taxon>Craniata</taxon>
        <taxon>Vertebrata</taxon>
        <taxon>Euteleostomi</taxon>
        <taxon>Actinopterygii</taxon>
        <taxon>Neopterygii</taxon>
        <taxon>Teleostei</taxon>
        <taxon>Neoteleostei</taxon>
        <taxon>Acanthomorphata</taxon>
        <taxon>Ovalentaria</taxon>
        <taxon>Ambassidae</taxon>
        <taxon>Parambassis</taxon>
    </lineage>
</organism>
<feature type="chain" id="PRO_5028145063" description="trypsin" evidence="9">
    <location>
        <begin position="19"/>
        <end position="467"/>
    </location>
</feature>
<dbReference type="PROSITE" id="PS00134">
    <property type="entry name" value="TRYPSIN_HIS"/>
    <property type="match status" value="2"/>
</dbReference>
<dbReference type="GeneID" id="114434592"/>
<reference evidence="12" key="1">
    <citation type="submission" date="2025-08" db="UniProtKB">
        <authorList>
            <consortium name="RefSeq"/>
        </authorList>
    </citation>
    <scope>IDENTIFICATION</scope>
</reference>
<dbReference type="Pfam" id="PF00089">
    <property type="entry name" value="Trypsin"/>
    <property type="match status" value="2"/>
</dbReference>
<evidence type="ECO:0000256" key="8">
    <source>
        <dbReference type="ARBA" id="ARBA00038868"/>
    </source>
</evidence>
<dbReference type="InterPro" id="IPR018114">
    <property type="entry name" value="TRYPSIN_HIS"/>
</dbReference>
<dbReference type="PROSITE" id="PS50240">
    <property type="entry name" value="TRYPSIN_DOM"/>
    <property type="match status" value="2"/>
</dbReference>
<dbReference type="PRINTS" id="PR00722">
    <property type="entry name" value="CHYMOTRYPSIN"/>
</dbReference>
<evidence type="ECO:0000256" key="5">
    <source>
        <dbReference type="ARBA" id="ARBA00023145"/>
    </source>
</evidence>
<dbReference type="FunFam" id="2.40.10.10:FF:000068">
    <property type="entry name" value="transmembrane protease serine 2"/>
    <property type="match status" value="1"/>
</dbReference>
<feature type="signal peptide" evidence="9">
    <location>
        <begin position="1"/>
        <end position="18"/>
    </location>
</feature>
<dbReference type="InterPro" id="IPR009003">
    <property type="entry name" value="Peptidase_S1_PA"/>
</dbReference>
<dbReference type="PANTHER" id="PTHR24271:SF55">
    <property type="entry name" value="SERINE PROTEASE 57"/>
    <property type="match status" value="1"/>
</dbReference>
<keyword evidence="6" id="KW-1015">Disulfide bond</keyword>
<accession>A0A6P7HVH0</accession>
<evidence type="ECO:0000256" key="1">
    <source>
        <dbReference type="ARBA" id="ARBA00004239"/>
    </source>
</evidence>
<dbReference type="InParanoid" id="A0A6P7HVH0"/>
<evidence type="ECO:0000256" key="7">
    <source>
        <dbReference type="ARBA" id="ARBA00036320"/>
    </source>
</evidence>
<dbReference type="InterPro" id="IPR043504">
    <property type="entry name" value="Peptidase_S1_PA_chymotrypsin"/>
</dbReference>
<evidence type="ECO:0000256" key="4">
    <source>
        <dbReference type="ARBA" id="ARBA00022825"/>
    </source>
</evidence>
<dbReference type="InterPro" id="IPR001254">
    <property type="entry name" value="Trypsin_dom"/>
</dbReference>
<evidence type="ECO:0000256" key="9">
    <source>
        <dbReference type="SAM" id="SignalP"/>
    </source>
</evidence>
<keyword evidence="11" id="KW-1185">Reference proteome</keyword>
<evidence type="ECO:0000256" key="6">
    <source>
        <dbReference type="ARBA" id="ARBA00023157"/>
    </source>
</evidence>
<dbReference type="CDD" id="cd00190">
    <property type="entry name" value="Tryp_SPc"/>
    <property type="match status" value="2"/>
</dbReference>
<evidence type="ECO:0000313" key="11">
    <source>
        <dbReference type="Proteomes" id="UP000515145"/>
    </source>
</evidence>
<gene>
    <name evidence="12" type="primary">LOC114434592</name>
</gene>
<dbReference type="EC" id="3.4.21.4" evidence="8"/>
<dbReference type="GO" id="GO:0004252">
    <property type="term" value="F:serine-type endopeptidase activity"/>
    <property type="evidence" value="ECO:0007669"/>
    <property type="project" value="UniProtKB-EC"/>
</dbReference>
<proteinExistence type="predicted"/>
<feature type="domain" description="Peptidase S1" evidence="10">
    <location>
        <begin position="244"/>
        <end position="465"/>
    </location>
</feature>
<evidence type="ECO:0000256" key="2">
    <source>
        <dbReference type="ARBA" id="ARBA00022670"/>
    </source>
</evidence>
<keyword evidence="9" id="KW-0732">Signal</keyword>
<dbReference type="FunFam" id="2.40.10.10:FF:000005">
    <property type="entry name" value="Serine protease 37"/>
    <property type="match status" value="1"/>
</dbReference>
<comment type="subcellular location">
    <subcellularLocation>
        <location evidence="1">Secreted</location>
        <location evidence="1">Extracellular space</location>
    </subcellularLocation>
</comment>
<protein>
    <recommendedName>
        <fullName evidence="8">trypsin</fullName>
        <ecNumber evidence="8">3.4.21.4</ecNumber>
    </recommendedName>
</protein>
<keyword evidence="4" id="KW-0720">Serine protease</keyword>
<dbReference type="InterPro" id="IPR001314">
    <property type="entry name" value="Peptidase_S1A"/>
</dbReference>
<keyword evidence="2" id="KW-0645">Protease</keyword>
<evidence type="ECO:0000313" key="12">
    <source>
        <dbReference type="RefSeq" id="XP_028259715.1"/>
    </source>
</evidence>
<dbReference type="SMART" id="SM00020">
    <property type="entry name" value="Tryp_SPc"/>
    <property type="match status" value="2"/>
</dbReference>
<dbReference type="Proteomes" id="UP000515145">
    <property type="component" value="Chromosome 4"/>
</dbReference>
<dbReference type="SUPFAM" id="SSF50494">
    <property type="entry name" value="Trypsin-like serine proteases"/>
    <property type="match status" value="2"/>
</dbReference>
<dbReference type="GO" id="GO:0005576">
    <property type="term" value="C:extracellular region"/>
    <property type="evidence" value="ECO:0007669"/>
    <property type="project" value="UniProtKB-SubCell"/>
</dbReference>
<dbReference type="RefSeq" id="XP_028259715.1">
    <property type="nucleotide sequence ID" value="XM_028403914.1"/>
</dbReference>
<dbReference type="OrthoDB" id="5597713at2759"/>
<comment type="catalytic activity">
    <reaction evidence="7">
        <text>Preferential cleavage: Arg-|-Xaa, Lys-|-Xaa.</text>
        <dbReference type="EC" id="3.4.21.4"/>
    </reaction>
</comment>